<evidence type="ECO:0008006" key="3">
    <source>
        <dbReference type="Google" id="ProtNLM"/>
    </source>
</evidence>
<gene>
    <name evidence="1" type="ORF">AOPFMNJM_3077</name>
</gene>
<name>A0ABQ4SXZ3_9HYPH</name>
<dbReference type="Proteomes" id="UP001055102">
    <property type="component" value="Unassembled WGS sequence"/>
</dbReference>
<keyword evidence="2" id="KW-1185">Reference proteome</keyword>
<evidence type="ECO:0000313" key="1">
    <source>
        <dbReference type="EMBL" id="GJE07747.1"/>
    </source>
</evidence>
<protein>
    <recommendedName>
        <fullName evidence="3">DUF2478 domain-containing protein</fullName>
    </recommendedName>
</protein>
<proteinExistence type="predicted"/>
<reference evidence="1" key="2">
    <citation type="submission" date="2021-08" db="EMBL/GenBank/DDBJ databases">
        <authorList>
            <person name="Tani A."/>
            <person name="Ola A."/>
            <person name="Ogura Y."/>
            <person name="Katsura K."/>
            <person name="Hayashi T."/>
        </authorList>
    </citation>
    <scope>NUCLEOTIDE SEQUENCE</scope>
    <source>
        <strain evidence="1">LMG 23639</strain>
    </source>
</reference>
<dbReference type="InterPro" id="IPR018912">
    <property type="entry name" value="DUF2478"/>
</dbReference>
<sequence length="192" mass="19893">MGESVHDGAGAAPAGEGAPPILALQGASNAVIQEALRAFADRRRAEGVRVAGAVEEFVAGSAETCLRDLATGRRYRIHQDLGPGSLACRLQGAEIAEACEALRLQIIAGCDLAVLSKFGKLEAARAGLVAAFGAAVETGTPVLTAVSPLFTPQWRAFSGNLSRFAGPEPTALDDWWRALAPAKARPGHRRAG</sequence>
<dbReference type="RefSeq" id="WP_238277076.1">
    <property type="nucleotide sequence ID" value="NZ_BPQR01000052.1"/>
</dbReference>
<reference evidence="1" key="1">
    <citation type="journal article" date="2021" name="Front. Microbiol.">
        <title>Comprehensive Comparative Genomics and Phenotyping of Methylobacterium Species.</title>
        <authorList>
            <person name="Alessa O."/>
            <person name="Ogura Y."/>
            <person name="Fujitani Y."/>
            <person name="Takami H."/>
            <person name="Hayashi T."/>
            <person name="Sahin N."/>
            <person name="Tani A."/>
        </authorList>
    </citation>
    <scope>NUCLEOTIDE SEQUENCE</scope>
    <source>
        <strain evidence="1">LMG 23639</strain>
    </source>
</reference>
<dbReference type="Pfam" id="PF10649">
    <property type="entry name" value="DUF2478"/>
    <property type="match status" value="1"/>
</dbReference>
<organism evidence="1 2">
    <name type="scientific">Methylobacterium jeotgali</name>
    <dbReference type="NCBI Taxonomy" id="381630"/>
    <lineage>
        <taxon>Bacteria</taxon>
        <taxon>Pseudomonadati</taxon>
        <taxon>Pseudomonadota</taxon>
        <taxon>Alphaproteobacteria</taxon>
        <taxon>Hyphomicrobiales</taxon>
        <taxon>Methylobacteriaceae</taxon>
        <taxon>Methylobacterium</taxon>
    </lineage>
</organism>
<accession>A0ABQ4SXZ3</accession>
<dbReference type="EMBL" id="BPQR01000052">
    <property type="protein sequence ID" value="GJE07747.1"/>
    <property type="molecule type" value="Genomic_DNA"/>
</dbReference>
<comment type="caution">
    <text evidence="1">The sequence shown here is derived from an EMBL/GenBank/DDBJ whole genome shotgun (WGS) entry which is preliminary data.</text>
</comment>
<evidence type="ECO:0000313" key="2">
    <source>
        <dbReference type="Proteomes" id="UP001055102"/>
    </source>
</evidence>